<name>A0A0D7CJU2_9ACTN</name>
<dbReference type="InterPro" id="IPR002645">
    <property type="entry name" value="STAS_dom"/>
</dbReference>
<comment type="similarity">
    <text evidence="1 2">Belongs to the anti-sigma-factor antagonist family.</text>
</comment>
<protein>
    <recommendedName>
        <fullName evidence="2">Anti-sigma factor antagonist</fullName>
    </recommendedName>
</protein>
<accession>A0A0D7CJU2</accession>
<reference evidence="4 5" key="1">
    <citation type="submission" date="2014-09" db="EMBL/GenBank/DDBJ databases">
        <title>Draft genome sequence of Streptomyces natalensis ATCC 27448, producer of the antifungal pimaricin.</title>
        <authorList>
            <person name="Mendes M.V."/>
            <person name="Beites T."/>
            <person name="Pires S."/>
            <person name="Santos C.L."/>
            <person name="Moradas-Ferreira P."/>
        </authorList>
    </citation>
    <scope>NUCLEOTIDE SEQUENCE [LARGE SCALE GENOMIC DNA]</scope>
    <source>
        <strain evidence="4 5">ATCC 27448</strain>
    </source>
</reference>
<dbReference type="Proteomes" id="UP000032458">
    <property type="component" value="Unassembled WGS sequence"/>
</dbReference>
<comment type="caution">
    <text evidence="4">The sequence shown here is derived from an EMBL/GenBank/DDBJ whole genome shotgun (WGS) entry which is preliminary data.</text>
</comment>
<dbReference type="EMBL" id="JRKI01000029">
    <property type="protein sequence ID" value="KIZ16321.1"/>
    <property type="molecule type" value="Genomic_DNA"/>
</dbReference>
<dbReference type="Gene3D" id="3.30.750.24">
    <property type="entry name" value="STAS domain"/>
    <property type="match status" value="1"/>
</dbReference>
<evidence type="ECO:0000256" key="1">
    <source>
        <dbReference type="ARBA" id="ARBA00009013"/>
    </source>
</evidence>
<dbReference type="Pfam" id="PF01740">
    <property type="entry name" value="STAS"/>
    <property type="match status" value="1"/>
</dbReference>
<dbReference type="PROSITE" id="PS50801">
    <property type="entry name" value="STAS"/>
    <property type="match status" value="1"/>
</dbReference>
<dbReference type="AlphaFoldDB" id="A0A0D7CJU2"/>
<dbReference type="SUPFAM" id="SSF52091">
    <property type="entry name" value="SpoIIaa-like"/>
    <property type="match status" value="1"/>
</dbReference>
<organism evidence="4 5">
    <name type="scientific">Streptomyces natalensis ATCC 27448</name>
    <dbReference type="NCBI Taxonomy" id="1240678"/>
    <lineage>
        <taxon>Bacteria</taxon>
        <taxon>Bacillati</taxon>
        <taxon>Actinomycetota</taxon>
        <taxon>Actinomycetes</taxon>
        <taxon>Kitasatosporales</taxon>
        <taxon>Streptomycetaceae</taxon>
        <taxon>Streptomyces</taxon>
    </lineage>
</organism>
<evidence type="ECO:0000259" key="3">
    <source>
        <dbReference type="PROSITE" id="PS50801"/>
    </source>
</evidence>
<dbReference type="GO" id="GO:0043856">
    <property type="term" value="F:anti-sigma factor antagonist activity"/>
    <property type="evidence" value="ECO:0007669"/>
    <property type="project" value="InterPro"/>
</dbReference>
<dbReference type="InterPro" id="IPR036513">
    <property type="entry name" value="STAS_dom_sf"/>
</dbReference>
<evidence type="ECO:0000313" key="5">
    <source>
        <dbReference type="Proteomes" id="UP000032458"/>
    </source>
</evidence>
<evidence type="ECO:0000313" key="4">
    <source>
        <dbReference type="EMBL" id="KIZ16321.1"/>
    </source>
</evidence>
<keyword evidence="5" id="KW-1185">Reference proteome</keyword>
<dbReference type="NCBIfam" id="TIGR00377">
    <property type="entry name" value="ant_ant_sig"/>
    <property type="match status" value="1"/>
</dbReference>
<proteinExistence type="inferred from homology"/>
<gene>
    <name evidence="4" type="ORF">SNA_24380</name>
</gene>
<dbReference type="PANTHER" id="PTHR33495:SF2">
    <property type="entry name" value="ANTI-SIGMA FACTOR ANTAGONIST TM_1081-RELATED"/>
    <property type="match status" value="1"/>
</dbReference>
<dbReference type="CDD" id="cd07043">
    <property type="entry name" value="STAS_anti-anti-sigma_factors"/>
    <property type="match status" value="1"/>
</dbReference>
<dbReference type="PATRIC" id="fig|1240678.4.peg.5183"/>
<dbReference type="PANTHER" id="PTHR33495">
    <property type="entry name" value="ANTI-SIGMA FACTOR ANTAGONIST TM_1081-RELATED-RELATED"/>
    <property type="match status" value="1"/>
</dbReference>
<sequence length="139" mass="14996">MSRSLTGKWVGPMAEGHPYQEFFGHLREAGGTLVLELRGEWDILAASVAAGRLDALTGGPRTDLVLDVRAVTFMDCAGLGLLCRARHRTRERGGRLRLTGVEDDGWVARLLRMAALTEEFEIVTEGIAGATCLADCVAV</sequence>
<feature type="domain" description="STAS" evidence="3">
    <location>
        <begin position="22"/>
        <end position="139"/>
    </location>
</feature>
<evidence type="ECO:0000256" key="2">
    <source>
        <dbReference type="RuleBase" id="RU003749"/>
    </source>
</evidence>
<dbReference type="InterPro" id="IPR003658">
    <property type="entry name" value="Anti-sigma_ant"/>
</dbReference>